<evidence type="ECO:0000256" key="2">
    <source>
        <dbReference type="ARBA" id="ARBA00022603"/>
    </source>
</evidence>
<dbReference type="Pfam" id="PF07669">
    <property type="entry name" value="Eco57I"/>
    <property type="match status" value="1"/>
</dbReference>
<evidence type="ECO:0000256" key="1">
    <source>
        <dbReference type="ARBA" id="ARBA00011900"/>
    </source>
</evidence>
<comment type="catalytic activity">
    <reaction evidence="5">
        <text>a 2'-deoxyadenosine in DNA + S-adenosyl-L-methionine = an N(6)-methyl-2'-deoxyadenosine in DNA + S-adenosyl-L-homocysteine + H(+)</text>
        <dbReference type="Rhea" id="RHEA:15197"/>
        <dbReference type="Rhea" id="RHEA-COMP:12418"/>
        <dbReference type="Rhea" id="RHEA-COMP:12419"/>
        <dbReference type="ChEBI" id="CHEBI:15378"/>
        <dbReference type="ChEBI" id="CHEBI:57856"/>
        <dbReference type="ChEBI" id="CHEBI:59789"/>
        <dbReference type="ChEBI" id="CHEBI:90615"/>
        <dbReference type="ChEBI" id="CHEBI:90616"/>
        <dbReference type="EC" id="2.1.1.72"/>
    </reaction>
</comment>
<dbReference type="Gene3D" id="3.40.50.150">
    <property type="entry name" value="Vaccinia Virus protein VP39"/>
    <property type="match status" value="1"/>
</dbReference>
<keyword evidence="4" id="KW-0949">S-adenosyl-L-methionine</keyword>
<evidence type="ECO:0000313" key="7">
    <source>
        <dbReference type="EMBL" id="KKM24299.1"/>
    </source>
</evidence>
<evidence type="ECO:0000259" key="6">
    <source>
        <dbReference type="Pfam" id="PF07669"/>
    </source>
</evidence>
<dbReference type="InterPro" id="IPR011639">
    <property type="entry name" value="MethylTrfase_TaqI-like_dom"/>
</dbReference>
<evidence type="ECO:0000256" key="4">
    <source>
        <dbReference type="ARBA" id="ARBA00022691"/>
    </source>
</evidence>
<protein>
    <recommendedName>
        <fullName evidence="1">site-specific DNA-methyltransferase (adenine-specific)</fullName>
        <ecNumber evidence="1">2.1.1.72</ecNumber>
    </recommendedName>
</protein>
<dbReference type="InterPro" id="IPR029063">
    <property type="entry name" value="SAM-dependent_MTases_sf"/>
</dbReference>
<dbReference type="SUPFAM" id="SSF53335">
    <property type="entry name" value="S-adenosyl-L-methionine-dependent methyltransferases"/>
    <property type="match status" value="1"/>
</dbReference>
<dbReference type="GO" id="GO:0006304">
    <property type="term" value="P:DNA modification"/>
    <property type="evidence" value="ECO:0007669"/>
    <property type="project" value="InterPro"/>
</dbReference>
<dbReference type="GO" id="GO:0032259">
    <property type="term" value="P:methylation"/>
    <property type="evidence" value="ECO:0007669"/>
    <property type="project" value="UniProtKB-KW"/>
</dbReference>
<dbReference type="EMBL" id="LAZR01012951">
    <property type="protein sequence ID" value="KKM24299.1"/>
    <property type="molecule type" value="Genomic_DNA"/>
</dbReference>
<evidence type="ECO:0000256" key="5">
    <source>
        <dbReference type="ARBA" id="ARBA00047942"/>
    </source>
</evidence>
<dbReference type="PANTHER" id="PTHR33841:SF1">
    <property type="entry name" value="DNA METHYLTRANSFERASE A"/>
    <property type="match status" value="1"/>
</dbReference>
<comment type="caution">
    <text evidence="7">The sequence shown here is derived from an EMBL/GenBank/DDBJ whole genome shotgun (WGS) entry which is preliminary data.</text>
</comment>
<sequence>MQYAVLETEEEMKKFQEYRDQILNAVKIEEQALKGAIVNKKKNKSKKSADSKEKDKNWNQAYNWFIDRLVYTFLNRLFAIRVMEALDLLKESTLIPQLDLGNRSARMTKIQEKFPGKSITEWQIMVIKDAFLELSEDIKVIFDERDIVTNIWPDGDVIAQLIHYFNEVNPEIYKTEDFIGWFYHYYVLKIRKGHKTMSSHGSKSPANPYYLSILNTVYTPRWMIQILVDNSLGHWWQNLHPESKIFSDSSFFIQKVPIELELSSKELLDLKILDPACGSGNFLVYTFTKLVQMYEENYPEWDLCKIIKIILTQNLYGVDINRRPAQLSAIALYILAKRLIKEKALESLATFKMPPVNIISCDIRIPKDDKNRILFLQKFKDVKVQKVLKDLIDQFDNADQLGSLIDIKSLQAEINKLKQDQEIKEKSKGSLDMFLPEKYLKSTHHEYSLNLVEIVDYELIDHESQNIGLQLFGQQAKNAASLAQVLMQKYDIITSNPPFGLSMDVTKDKLKKYYPNTYGDLISAFIDQSLRLLKLNGYIAMVSDFSFMHLPKFEKFRSNILLRSSYIQYM</sequence>
<name>A0A0F9IW76_9ZZZZ</name>
<gene>
    <name evidence="7" type="ORF">LCGC14_1606480</name>
</gene>
<dbReference type="GO" id="GO:0009007">
    <property type="term" value="F:site-specific DNA-methyltransferase (adenine-specific) activity"/>
    <property type="evidence" value="ECO:0007669"/>
    <property type="project" value="UniProtKB-EC"/>
</dbReference>
<accession>A0A0F9IW76</accession>
<dbReference type="InterPro" id="IPR050953">
    <property type="entry name" value="N4_N6_ade-DNA_methylase"/>
</dbReference>
<dbReference type="PANTHER" id="PTHR33841">
    <property type="entry name" value="DNA METHYLTRANSFERASE YEEA-RELATED"/>
    <property type="match status" value="1"/>
</dbReference>
<keyword evidence="3" id="KW-0808">Transferase</keyword>
<dbReference type="PRINTS" id="PR00507">
    <property type="entry name" value="N12N6MTFRASE"/>
</dbReference>
<evidence type="ECO:0000256" key="3">
    <source>
        <dbReference type="ARBA" id="ARBA00022679"/>
    </source>
</evidence>
<feature type="domain" description="Type II methyltransferase M.TaqI-like" evidence="6">
    <location>
        <begin position="313"/>
        <end position="565"/>
    </location>
</feature>
<keyword evidence="2" id="KW-0489">Methyltransferase</keyword>
<feature type="non-terminal residue" evidence="7">
    <location>
        <position position="570"/>
    </location>
</feature>
<dbReference type="EC" id="2.1.1.72" evidence="1"/>
<organism evidence="7">
    <name type="scientific">marine sediment metagenome</name>
    <dbReference type="NCBI Taxonomy" id="412755"/>
    <lineage>
        <taxon>unclassified sequences</taxon>
        <taxon>metagenomes</taxon>
        <taxon>ecological metagenomes</taxon>
    </lineage>
</organism>
<proteinExistence type="predicted"/>
<dbReference type="AlphaFoldDB" id="A0A0F9IW76"/>
<reference evidence="7" key="1">
    <citation type="journal article" date="2015" name="Nature">
        <title>Complex archaea that bridge the gap between prokaryotes and eukaryotes.</title>
        <authorList>
            <person name="Spang A."/>
            <person name="Saw J.H."/>
            <person name="Jorgensen S.L."/>
            <person name="Zaremba-Niedzwiedzka K."/>
            <person name="Martijn J."/>
            <person name="Lind A.E."/>
            <person name="van Eijk R."/>
            <person name="Schleper C."/>
            <person name="Guy L."/>
            <person name="Ettema T.J."/>
        </authorList>
    </citation>
    <scope>NUCLEOTIDE SEQUENCE</scope>
</reference>